<gene>
    <name evidence="5" type="ORF">K443DRAFT_673570</name>
</gene>
<dbReference type="SMART" id="SM00212">
    <property type="entry name" value="UBCc"/>
    <property type="match status" value="1"/>
</dbReference>
<evidence type="ECO:0000256" key="2">
    <source>
        <dbReference type="ARBA" id="ARBA00022786"/>
    </source>
</evidence>
<dbReference type="Proteomes" id="UP000054477">
    <property type="component" value="Unassembled WGS sequence"/>
</dbReference>
<dbReference type="SUPFAM" id="SSF54495">
    <property type="entry name" value="UBC-like"/>
    <property type="match status" value="1"/>
</dbReference>
<reference evidence="5 6" key="1">
    <citation type="submission" date="2014-04" db="EMBL/GenBank/DDBJ databases">
        <authorList>
            <consortium name="DOE Joint Genome Institute"/>
            <person name="Kuo A."/>
            <person name="Kohler A."/>
            <person name="Nagy L.G."/>
            <person name="Floudas D."/>
            <person name="Copeland A."/>
            <person name="Barry K.W."/>
            <person name="Cichocki N."/>
            <person name="Veneault-Fourrey C."/>
            <person name="LaButti K."/>
            <person name="Lindquist E.A."/>
            <person name="Lipzen A."/>
            <person name="Lundell T."/>
            <person name="Morin E."/>
            <person name="Murat C."/>
            <person name="Sun H."/>
            <person name="Tunlid A."/>
            <person name="Henrissat B."/>
            <person name="Grigoriev I.V."/>
            <person name="Hibbett D.S."/>
            <person name="Martin F."/>
            <person name="Nordberg H.P."/>
            <person name="Cantor M.N."/>
            <person name="Hua S.X."/>
        </authorList>
    </citation>
    <scope>NUCLEOTIDE SEQUENCE [LARGE SCALE GENOMIC DNA]</scope>
    <source>
        <strain evidence="5 6">LaAM-08-1</strain>
    </source>
</reference>
<keyword evidence="6" id="KW-1185">Reference proteome</keyword>
<dbReference type="Pfam" id="PF00179">
    <property type="entry name" value="UQ_con"/>
    <property type="match status" value="1"/>
</dbReference>
<dbReference type="STRING" id="1095629.A0A0C9Y021"/>
<keyword evidence="1" id="KW-0808">Transferase</keyword>
<accession>A0A0C9Y021</accession>
<organism evidence="5 6">
    <name type="scientific">Laccaria amethystina LaAM-08-1</name>
    <dbReference type="NCBI Taxonomy" id="1095629"/>
    <lineage>
        <taxon>Eukaryota</taxon>
        <taxon>Fungi</taxon>
        <taxon>Dikarya</taxon>
        <taxon>Basidiomycota</taxon>
        <taxon>Agaricomycotina</taxon>
        <taxon>Agaricomycetes</taxon>
        <taxon>Agaricomycetidae</taxon>
        <taxon>Agaricales</taxon>
        <taxon>Agaricineae</taxon>
        <taxon>Hydnangiaceae</taxon>
        <taxon>Laccaria</taxon>
    </lineage>
</organism>
<dbReference type="GO" id="GO:0016740">
    <property type="term" value="F:transferase activity"/>
    <property type="evidence" value="ECO:0007669"/>
    <property type="project" value="UniProtKB-KW"/>
</dbReference>
<evidence type="ECO:0000256" key="1">
    <source>
        <dbReference type="ARBA" id="ARBA00022679"/>
    </source>
</evidence>
<dbReference type="OrthoDB" id="47801at2759"/>
<feature type="compositionally biased region" description="Gly residues" evidence="3">
    <location>
        <begin position="271"/>
        <end position="288"/>
    </location>
</feature>
<feature type="region of interest" description="Disordered" evidence="3">
    <location>
        <begin position="260"/>
        <end position="301"/>
    </location>
</feature>
<dbReference type="Gene3D" id="3.10.110.10">
    <property type="entry name" value="Ubiquitin Conjugating Enzyme"/>
    <property type="match status" value="1"/>
</dbReference>
<dbReference type="HOGENOM" id="CLU_017402_0_0_1"/>
<evidence type="ECO:0000259" key="4">
    <source>
        <dbReference type="PROSITE" id="PS50127"/>
    </source>
</evidence>
<dbReference type="PANTHER" id="PTHR46116">
    <property type="entry name" value="(E3-INDEPENDENT) E2 UBIQUITIN-CONJUGATING ENZYME"/>
    <property type="match status" value="1"/>
</dbReference>
<feature type="compositionally biased region" description="Polar residues" evidence="3">
    <location>
        <begin position="502"/>
        <end position="519"/>
    </location>
</feature>
<reference evidence="6" key="2">
    <citation type="submission" date="2015-01" db="EMBL/GenBank/DDBJ databases">
        <title>Evolutionary Origins and Diversification of the Mycorrhizal Mutualists.</title>
        <authorList>
            <consortium name="DOE Joint Genome Institute"/>
            <consortium name="Mycorrhizal Genomics Consortium"/>
            <person name="Kohler A."/>
            <person name="Kuo A."/>
            <person name="Nagy L.G."/>
            <person name="Floudas D."/>
            <person name="Copeland A."/>
            <person name="Barry K.W."/>
            <person name="Cichocki N."/>
            <person name="Veneault-Fourrey C."/>
            <person name="LaButti K."/>
            <person name="Lindquist E.A."/>
            <person name="Lipzen A."/>
            <person name="Lundell T."/>
            <person name="Morin E."/>
            <person name="Murat C."/>
            <person name="Riley R."/>
            <person name="Ohm R."/>
            <person name="Sun H."/>
            <person name="Tunlid A."/>
            <person name="Henrissat B."/>
            <person name="Grigoriev I.V."/>
            <person name="Hibbett D.S."/>
            <person name="Martin F."/>
        </authorList>
    </citation>
    <scope>NUCLEOTIDE SEQUENCE [LARGE SCALE GENOMIC DNA]</scope>
    <source>
        <strain evidence="6">LaAM-08-1</strain>
    </source>
</reference>
<name>A0A0C9Y021_9AGAR</name>
<sequence length="839" mass="91696">MRRSKRNRSLSIVSESRKRSRKSTAQEVIVLDDTDDEDDLAAILAQIKQQEESERLAKELQGSWNDASGSKNPILFDEDDEALAKRLAREWADEDGEIEISAIQPAAIGSSSYAASIPLQPPLEIDKPRKAPDHAKSPDKSLIASRHLFTATRACSKCGKDVPSPRGHVMFTGSDPLPPSLTSLLHAPCTACRTNHCRGCFTVIGCPASCKGLAKNSACSVSRCCAEGRAIAIFETLGGFDRQYNGERATSDSRALATLSKKRATSTTGTVGPGGTGYGTDSYGGGYRGRGKGRVPSASAPRTSRVEKLAAHWEEILVRSMKILKELLPAPYSETPEMYDMLPHASIGPLLSISQIPNLLASLLCNDSVTDWISRSETYHAMLSLLRRLADCELTIQVLIGQRHEMASSCGLETWMWEEGEISWRMEASGVVETLPPLLDFFKKLTKQSEAFLNGASQMIAEGGEDGEVDDTIVNGTSLCGDIIAARDDMERAISIIGRPTSVDQQASTSADQGPSASTSKRRRESGKGKAKDTSIALARAYASACEQLAFKHVFLAAEGKGKGKGLSYPNFNYNAQLNQTQNATRNPKDRLHLVKELAVTATSLPPGVWVRVDEVRNDVIKVMIAGPEGTPYAGGLFEFDCFMPLDYPNSPPLLHLRTTGGGSVRFNPNLYNCGKVCLSLLGTWPGRPEEQWSSKSTLLQVLVSIQSMILIDAPYFNEPGSGKADLNSSVSIEYNRNISLQTVRWAIVDWLKEEHRNGIWGDVIASHYRIQGSQIRQRIAEWASTNLAMRSYTASPGFLGQVNVSYSAQHAPKQGLDLLQEFEKGIERVEQWFFEGLE</sequence>
<evidence type="ECO:0000313" key="6">
    <source>
        <dbReference type="Proteomes" id="UP000054477"/>
    </source>
</evidence>
<dbReference type="AlphaFoldDB" id="A0A0C9Y021"/>
<feature type="region of interest" description="Disordered" evidence="3">
    <location>
        <begin position="499"/>
        <end position="532"/>
    </location>
</feature>
<feature type="domain" description="UBC core" evidence="4">
    <location>
        <begin position="589"/>
        <end position="748"/>
    </location>
</feature>
<feature type="region of interest" description="Disordered" evidence="3">
    <location>
        <begin position="1"/>
        <end position="25"/>
    </location>
</feature>
<dbReference type="InterPro" id="IPR000608">
    <property type="entry name" value="UBC"/>
</dbReference>
<proteinExistence type="predicted"/>
<keyword evidence="2" id="KW-0833">Ubl conjugation pathway</keyword>
<evidence type="ECO:0000313" key="5">
    <source>
        <dbReference type="EMBL" id="KIK07309.1"/>
    </source>
</evidence>
<dbReference type="CDD" id="cd23810">
    <property type="entry name" value="UBCc_BIRC6"/>
    <property type="match status" value="1"/>
</dbReference>
<dbReference type="EMBL" id="KN838548">
    <property type="protein sequence ID" value="KIK07309.1"/>
    <property type="molecule type" value="Genomic_DNA"/>
</dbReference>
<dbReference type="InterPro" id="IPR016135">
    <property type="entry name" value="UBQ-conjugating_enzyme/RWD"/>
</dbReference>
<evidence type="ECO:0000256" key="3">
    <source>
        <dbReference type="SAM" id="MobiDB-lite"/>
    </source>
</evidence>
<dbReference type="PROSITE" id="PS50127">
    <property type="entry name" value="UBC_2"/>
    <property type="match status" value="1"/>
</dbReference>
<protein>
    <recommendedName>
        <fullName evidence="4">UBC core domain-containing protein</fullName>
    </recommendedName>
</protein>